<keyword evidence="7" id="KW-1185">Reference proteome</keyword>
<organism evidence="6 7">
    <name type="scientific">Penicillium canariense</name>
    <dbReference type="NCBI Taxonomy" id="189055"/>
    <lineage>
        <taxon>Eukaryota</taxon>
        <taxon>Fungi</taxon>
        <taxon>Dikarya</taxon>
        <taxon>Ascomycota</taxon>
        <taxon>Pezizomycotina</taxon>
        <taxon>Eurotiomycetes</taxon>
        <taxon>Eurotiomycetidae</taxon>
        <taxon>Eurotiales</taxon>
        <taxon>Aspergillaceae</taxon>
        <taxon>Penicillium</taxon>
    </lineage>
</organism>
<reference evidence="6" key="2">
    <citation type="journal article" date="2023" name="IMA Fungus">
        <title>Comparative genomic study of the Penicillium genus elucidates a diverse pangenome and 15 lateral gene transfer events.</title>
        <authorList>
            <person name="Petersen C."/>
            <person name="Sorensen T."/>
            <person name="Nielsen M.R."/>
            <person name="Sondergaard T.E."/>
            <person name="Sorensen J.L."/>
            <person name="Fitzpatrick D.A."/>
            <person name="Frisvad J.C."/>
            <person name="Nielsen K.L."/>
        </authorList>
    </citation>
    <scope>NUCLEOTIDE SEQUENCE</scope>
    <source>
        <strain evidence="6">IBT 26290</strain>
    </source>
</reference>
<evidence type="ECO:0000313" key="6">
    <source>
        <dbReference type="EMBL" id="KAJ5152781.1"/>
    </source>
</evidence>
<evidence type="ECO:0000313" key="7">
    <source>
        <dbReference type="Proteomes" id="UP001149163"/>
    </source>
</evidence>
<dbReference type="GeneID" id="81430559"/>
<name>A0A9W9LEM6_9EURO</name>
<dbReference type="SUPFAM" id="SSF57701">
    <property type="entry name" value="Zn2/Cys6 DNA-binding domain"/>
    <property type="match status" value="1"/>
</dbReference>
<keyword evidence="1" id="KW-0805">Transcription regulation</keyword>
<dbReference type="GO" id="GO:0008270">
    <property type="term" value="F:zinc ion binding"/>
    <property type="evidence" value="ECO:0007669"/>
    <property type="project" value="InterPro"/>
</dbReference>
<dbReference type="InterPro" id="IPR001138">
    <property type="entry name" value="Zn2Cys6_DnaBD"/>
</dbReference>
<evidence type="ECO:0000256" key="2">
    <source>
        <dbReference type="ARBA" id="ARBA00023125"/>
    </source>
</evidence>
<dbReference type="GO" id="GO:0000981">
    <property type="term" value="F:DNA-binding transcription factor activity, RNA polymerase II-specific"/>
    <property type="evidence" value="ECO:0007669"/>
    <property type="project" value="InterPro"/>
</dbReference>
<dbReference type="GO" id="GO:0003677">
    <property type="term" value="F:DNA binding"/>
    <property type="evidence" value="ECO:0007669"/>
    <property type="project" value="UniProtKB-KW"/>
</dbReference>
<gene>
    <name evidence="6" type="ORF">N7482_009259</name>
</gene>
<dbReference type="Gene3D" id="4.10.240.10">
    <property type="entry name" value="Zn(2)-C6 fungal-type DNA-binding domain"/>
    <property type="match status" value="1"/>
</dbReference>
<comment type="caution">
    <text evidence="6">The sequence shown here is derived from an EMBL/GenBank/DDBJ whole genome shotgun (WGS) entry which is preliminary data.</text>
</comment>
<keyword evidence="3" id="KW-0804">Transcription</keyword>
<keyword evidence="2" id="KW-0238">DNA-binding</keyword>
<evidence type="ECO:0000259" key="5">
    <source>
        <dbReference type="PROSITE" id="PS50048"/>
    </source>
</evidence>
<proteinExistence type="predicted"/>
<dbReference type="InterPro" id="IPR053178">
    <property type="entry name" value="Osmoadaptation_assoc"/>
</dbReference>
<dbReference type="OrthoDB" id="4491390at2759"/>
<reference evidence="6" key="1">
    <citation type="submission" date="2022-11" db="EMBL/GenBank/DDBJ databases">
        <authorList>
            <person name="Petersen C."/>
        </authorList>
    </citation>
    <scope>NUCLEOTIDE SEQUENCE</scope>
    <source>
        <strain evidence="6">IBT 26290</strain>
    </source>
</reference>
<evidence type="ECO:0000256" key="1">
    <source>
        <dbReference type="ARBA" id="ARBA00023015"/>
    </source>
</evidence>
<dbReference type="Proteomes" id="UP001149163">
    <property type="component" value="Unassembled WGS sequence"/>
</dbReference>
<sequence length="526" mass="60356">MGGIPWQSKGCRTCRNRKVKCDQEEPECARCLKAGVKCLGYDRDHFFVHQVSAIPKTSTQKGSTKKFQLIKRPQPKYMPRGVTSGPTMRSQVFSSFADIYFPHTIDTSYNLDVWHFLISGFAALPNKTQMLEKAIAALSCFYLGKLRKDDRIFHHGIQLYNCAIRHLSTMISKNDYCDDIVYTTIIFQEIESCYCPHGLQVWVAHIAGTNAILKHFRRKAGTNTLIDAIYNQHQKLRILFSTTGTGMSPEEYDYLTKACDDRLANGLFKFYGEASPLVDAINKVDATDYSACQTVLDKCIAHRDALLEWYSQKKKSFGGGPSEIEPGVVLNPRVPATDDLFGTAYRFSSLDNAKLHIVFWVALSISHRMIYEARGLVLLHNNKSDVSVDRSKDLDMHFSMFYHDEIGRSIPYCVQDCMKSWGFSSLLWGMSQIILPFAEAGNWEKFIWCQNILMLGVERGYESAARIREIFWTMWYRANPRQTRFIELSFRDLDPKYTKFPKEHYGKLAERTVEPKMLDVPPEESL</sequence>
<evidence type="ECO:0000256" key="3">
    <source>
        <dbReference type="ARBA" id="ARBA00023163"/>
    </source>
</evidence>
<dbReference type="RefSeq" id="XP_056539089.1">
    <property type="nucleotide sequence ID" value="XM_056691383.1"/>
</dbReference>
<dbReference type="PROSITE" id="PS00463">
    <property type="entry name" value="ZN2_CY6_FUNGAL_1"/>
    <property type="match status" value="1"/>
</dbReference>
<dbReference type="Pfam" id="PF00172">
    <property type="entry name" value="Zn_clus"/>
    <property type="match status" value="1"/>
</dbReference>
<dbReference type="PANTHER" id="PTHR38111">
    <property type="entry name" value="ZN(2)-C6 FUNGAL-TYPE DOMAIN-CONTAINING PROTEIN-RELATED"/>
    <property type="match status" value="1"/>
</dbReference>
<dbReference type="PROSITE" id="PS50048">
    <property type="entry name" value="ZN2_CY6_FUNGAL_2"/>
    <property type="match status" value="1"/>
</dbReference>
<evidence type="ECO:0000256" key="4">
    <source>
        <dbReference type="ARBA" id="ARBA00023242"/>
    </source>
</evidence>
<dbReference type="CDD" id="cd00067">
    <property type="entry name" value="GAL4"/>
    <property type="match status" value="1"/>
</dbReference>
<dbReference type="InterPro" id="IPR036864">
    <property type="entry name" value="Zn2-C6_fun-type_DNA-bd_sf"/>
</dbReference>
<dbReference type="PANTHER" id="PTHR38111:SF11">
    <property type="entry name" value="TRANSCRIPTION FACTOR DOMAIN-CONTAINING PROTEIN-RELATED"/>
    <property type="match status" value="1"/>
</dbReference>
<accession>A0A9W9LEM6</accession>
<protein>
    <recommendedName>
        <fullName evidence="5">Zn(2)-C6 fungal-type domain-containing protein</fullName>
    </recommendedName>
</protein>
<keyword evidence="4" id="KW-0539">Nucleus</keyword>
<feature type="domain" description="Zn(2)-C6 fungal-type" evidence="5">
    <location>
        <begin position="10"/>
        <end position="38"/>
    </location>
</feature>
<dbReference type="AlphaFoldDB" id="A0A9W9LEM6"/>
<dbReference type="SMART" id="SM00066">
    <property type="entry name" value="GAL4"/>
    <property type="match status" value="1"/>
</dbReference>
<dbReference type="EMBL" id="JAPQKN010000007">
    <property type="protein sequence ID" value="KAJ5152781.1"/>
    <property type="molecule type" value="Genomic_DNA"/>
</dbReference>